<dbReference type="EMBL" id="CP058561">
    <property type="protein sequence ID" value="QUH30780.1"/>
    <property type="molecule type" value="Genomic_DNA"/>
</dbReference>
<dbReference type="KEGG" id="vgu:HYG85_18385"/>
<keyword evidence="1" id="KW-1133">Transmembrane helix</keyword>
<sequence>MAPKIIGIIVLSILTLINFFKLLGTIFLIFIQSNELNFDSGFAIGSTIGSVLMMALFIFGIVKISKSLSTTNPSK</sequence>
<protein>
    <submittedName>
        <fullName evidence="2">Uncharacterized protein</fullName>
    </submittedName>
</protein>
<dbReference type="Proteomes" id="UP000677305">
    <property type="component" value="Chromosome"/>
</dbReference>
<keyword evidence="3" id="KW-1185">Reference proteome</keyword>
<evidence type="ECO:0000256" key="1">
    <source>
        <dbReference type="SAM" id="Phobius"/>
    </source>
</evidence>
<reference evidence="2 3" key="1">
    <citation type="submission" date="2020-07" db="EMBL/GenBank/DDBJ databases">
        <title>Vallitalea guaymasensis genome.</title>
        <authorList>
            <person name="Postec A."/>
        </authorList>
    </citation>
    <scope>NUCLEOTIDE SEQUENCE [LARGE SCALE GENOMIC DNA]</scope>
    <source>
        <strain evidence="2 3">Ra1766G1</strain>
    </source>
</reference>
<proteinExistence type="predicted"/>
<name>A0A8J8MDP5_9FIRM</name>
<feature type="transmembrane region" description="Helical" evidence="1">
    <location>
        <begin position="42"/>
        <end position="62"/>
    </location>
</feature>
<keyword evidence="1" id="KW-0812">Transmembrane</keyword>
<dbReference type="RefSeq" id="WP_212690905.1">
    <property type="nucleotide sequence ID" value="NZ_CP058561.1"/>
</dbReference>
<organism evidence="2 3">
    <name type="scientific">Vallitalea guaymasensis</name>
    <dbReference type="NCBI Taxonomy" id="1185412"/>
    <lineage>
        <taxon>Bacteria</taxon>
        <taxon>Bacillati</taxon>
        <taxon>Bacillota</taxon>
        <taxon>Clostridia</taxon>
        <taxon>Lachnospirales</taxon>
        <taxon>Vallitaleaceae</taxon>
        <taxon>Vallitalea</taxon>
    </lineage>
</organism>
<evidence type="ECO:0000313" key="2">
    <source>
        <dbReference type="EMBL" id="QUH30780.1"/>
    </source>
</evidence>
<accession>A0A8J8MDP5</accession>
<dbReference type="AlphaFoldDB" id="A0A8J8MDP5"/>
<gene>
    <name evidence="2" type="ORF">HYG85_18385</name>
</gene>
<keyword evidence="1" id="KW-0472">Membrane</keyword>
<evidence type="ECO:0000313" key="3">
    <source>
        <dbReference type="Proteomes" id="UP000677305"/>
    </source>
</evidence>
<feature type="transmembrane region" description="Helical" evidence="1">
    <location>
        <begin position="7"/>
        <end position="30"/>
    </location>
</feature>